<sequence>MPTLTAGRIRHGVVYSLKHAPGSEEEADFLRANAALESIPGVEAFELLREVSPKNDYRFALVMEFADRAAYEAYNNHPEHVSFVRDRWDNEVTDFLELDSEAL</sequence>
<dbReference type="InterPro" id="IPR011008">
    <property type="entry name" value="Dimeric_a/b-barrel"/>
</dbReference>
<dbReference type="SUPFAM" id="SSF54909">
    <property type="entry name" value="Dimeric alpha+beta barrel"/>
    <property type="match status" value="1"/>
</dbReference>
<dbReference type="Gene3D" id="3.30.70.100">
    <property type="match status" value="1"/>
</dbReference>
<dbReference type="PROSITE" id="PS51502">
    <property type="entry name" value="S_R_A_B_BARREL"/>
    <property type="match status" value="1"/>
</dbReference>
<dbReference type="AlphaFoldDB" id="A0A9X3S2D9"/>
<dbReference type="Pfam" id="PF07876">
    <property type="entry name" value="Dabb"/>
    <property type="match status" value="1"/>
</dbReference>
<comment type="caution">
    <text evidence="2">The sequence shown here is derived from an EMBL/GenBank/DDBJ whole genome shotgun (WGS) entry which is preliminary data.</text>
</comment>
<accession>A0A9X3S2D9</accession>
<dbReference type="SMART" id="SM00886">
    <property type="entry name" value="Dabb"/>
    <property type="match status" value="1"/>
</dbReference>
<evidence type="ECO:0000259" key="1">
    <source>
        <dbReference type="PROSITE" id="PS51502"/>
    </source>
</evidence>
<keyword evidence="3" id="KW-1185">Reference proteome</keyword>
<dbReference type="EMBL" id="JAPDOD010000008">
    <property type="protein sequence ID" value="MDA0161071.1"/>
    <property type="molecule type" value="Genomic_DNA"/>
</dbReference>
<reference evidence="2" key="1">
    <citation type="submission" date="2022-10" db="EMBL/GenBank/DDBJ databases">
        <title>The WGS of Solirubrobacter ginsenosidimutans DSM 21036.</title>
        <authorList>
            <person name="Jiang Z."/>
        </authorList>
    </citation>
    <scope>NUCLEOTIDE SEQUENCE</scope>
    <source>
        <strain evidence="2">DSM 21036</strain>
    </source>
</reference>
<dbReference type="Proteomes" id="UP001149140">
    <property type="component" value="Unassembled WGS sequence"/>
</dbReference>
<proteinExistence type="predicted"/>
<feature type="domain" description="Stress-response A/B barrel" evidence="1">
    <location>
        <begin position="9"/>
        <end position="100"/>
    </location>
</feature>
<protein>
    <submittedName>
        <fullName evidence="2">Dabb family protein</fullName>
    </submittedName>
</protein>
<gene>
    <name evidence="2" type="ORF">OM076_12400</name>
</gene>
<organism evidence="2 3">
    <name type="scientific">Solirubrobacter ginsenosidimutans</name>
    <dbReference type="NCBI Taxonomy" id="490573"/>
    <lineage>
        <taxon>Bacteria</taxon>
        <taxon>Bacillati</taxon>
        <taxon>Actinomycetota</taxon>
        <taxon>Thermoleophilia</taxon>
        <taxon>Solirubrobacterales</taxon>
        <taxon>Solirubrobacteraceae</taxon>
        <taxon>Solirubrobacter</taxon>
    </lineage>
</organism>
<name>A0A9X3S2D9_9ACTN</name>
<evidence type="ECO:0000313" key="2">
    <source>
        <dbReference type="EMBL" id="MDA0161071.1"/>
    </source>
</evidence>
<dbReference type="RefSeq" id="WP_270040236.1">
    <property type="nucleotide sequence ID" value="NZ_JAPDOD010000008.1"/>
</dbReference>
<dbReference type="InterPro" id="IPR013097">
    <property type="entry name" value="Dabb"/>
</dbReference>
<evidence type="ECO:0000313" key="3">
    <source>
        <dbReference type="Proteomes" id="UP001149140"/>
    </source>
</evidence>